<organism evidence="1 2">
    <name type="scientific">Dibothriocephalus latus</name>
    <name type="common">Fish tapeworm</name>
    <name type="synonym">Diphyllobothrium latum</name>
    <dbReference type="NCBI Taxonomy" id="60516"/>
    <lineage>
        <taxon>Eukaryota</taxon>
        <taxon>Metazoa</taxon>
        <taxon>Spiralia</taxon>
        <taxon>Lophotrochozoa</taxon>
        <taxon>Platyhelminthes</taxon>
        <taxon>Cestoda</taxon>
        <taxon>Eucestoda</taxon>
        <taxon>Diphyllobothriidea</taxon>
        <taxon>Diphyllobothriidae</taxon>
        <taxon>Dibothriocephalus</taxon>
    </lineage>
</organism>
<gene>
    <name evidence="1" type="ORF">DILT_LOCUS13906</name>
</gene>
<reference evidence="1 2" key="1">
    <citation type="submission" date="2018-11" db="EMBL/GenBank/DDBJ databases">
        <authorList>
            <consortium name="Pathogen Informatics"/>
        </authorList>
    </citation>
    <scope>NUCLEOTIDE SEQUENCE [LARGE SCALE GENOMIC DNA]</scope>
</reference>
<dbReference type="Gene3D" id="3.90.1200.10">
    <property type="match status" value="1"/>
</dbReference>
<name>A0A3P7ME03_DIBLA</name>
<keyword evidence="2" id="KW-1185">Reference proteome</keyword>
<dbReference type="OrthoDB" id="3649325at2759"/>
<dbReference type="SUPFAM" id="SSF56112">
    <property type="entry name" value="Protein kinase-like (PK-like)"/>
    <property type="match status" value="1"/>
</dbReference>
<dbReference type="EMBL" id="UYRU01072058">
    <property type="protein sequence ID" value="VDN21773.1"/>
    <property type="molecule type" value="Genomic_DNA"/>
</dbReference>
<accession>A0A3P7ME03</accession>
<dbReference type="InterPro" id="IPR011009">
    <property type="entry name" value="Kinase-like_dom_sf"/>
</dbReference>
<evidence type="ECO:0000313" key="2">
    <source>
        <dbReference type="Proteomes" id="UP000281553"/>
    </source>
</evidence>
<dbReference type="Pfam" id="PF01633">
    <property type="entry name" value="Choline_kinase"/>
    <property type="match status" value="1"/>
</dbReference>
<protein>
    <submittedName>
        <fullName evidence="1">Uncharacterized protein</fullName>
    </submittedName>
</protein>
<dbReference type="AlphaFoldDB" id="A0A3P7ME03"/>
<dbReference type="Proteomes" id="UP000281553">
    <property type="component" value="Unassembled WGS sequence"/>
</dbReference>
<evidence type="ECO:0000313" key="1">
    <source>
        <dbReference type="EMBL" id="VDN21773.1"/>
    </source>
</evidence>
<sequence length="122" mass="13174">MFGAYAPSRRTHSASLTLQTSAVGDFLKTSSSPDFTEAGTSSVNGKESEKALHFSELDEIASIPKVTLEPAEEDELIIETTLGALFSHIWWATWALIQSEISSIDFGFMVSASPQGDTLAFL</sequence>
<proteinExistence type="predicted"/>